<comment type="similarity">
    <text evidence="7 18">Belongs to the polysaccharide lyase 1 family.</text>
</comment>
<evidence type="ECO:0000256" key="2">
    <source>
        <dbReference type="ARBA" id="ARBA00000695"/>
    </source>
</evidence>
<keyword evidence="16" id="KW-0326">Glycosidase</keyword>
<evidence type="ECO:0000256" key="18">
    <source>
        <dbReference type="RuleBase" id="RU361123"/>
    </source>
</evidence>
<proteinExistence type="inferred from homology"/>
<dbReference type="PROSITE" id="PS00653">
    <property type="entry name" value="GLYCOSYL_HYDROL_F1_2"/>
    <property type="match status" value="1"/>
</dbReference>
<comment type="cofactor">
    <cofactor evidence="18">
        <name>Ca(2+)</name>
        <dbReference type="ChEBI" id="CHEBI:29108"/>
    </cofactor>
    <text evidence="18">Binds 1 Ca(2+) ion. Required for its activity.</text>
</comment>
<dbReference type="Gene3D" id="3.20.20.80">
    <property type="entry name" value="Glycosidases"/>
    <property type="match status" value="1"/>
</dbReference>
<keyword evidence="13" id="KW-1015">Disulfide bond</keyword>
<evidence type="ECO:0000256" key="1">
    <source>
        <dbReference type="ARBA" id="ARBA00000448"/>
    </source>
</evidence>
<comment type="catalytic activity">
    <reaction evidence="2 18">
        <text>Eliminative cleavage of (1-&gt;4)-alpha-D-galacturonan to give oligosaccharides with 4-deoxy-alpha-D-galact-4-enuronosyl groups at their non-reducing ends.</text>
        <dbReference type="EC" id="4.2.2.2"/>
    </reaction>
</comment>
<evidence type="ECO:0000256" key="15">
    <source>
        <dbReference type="ARBA" id="ARBA00023239"/>
    </source>
</evidence>
<comment type="subcellular location">
    <subcellularLocation>
        <location evidence="4">Vacuole</location>
    </subcellularLocation>
</comment>
<name>A0ABQ7LSU7_BRACM</name>
<evidence type="ECO:0000256" key="9">
    <source>
        <dbReference type="ARBA" id="ARBA00022723"/>
    </source>
</evidence>
<dbReference type="Proteomes" id="UP000823674">
    <property type="component" value="Chromosome A08"/>
</dbReference>
<evidence type="ECO:0000256" key="3">
    <source>
        <dbReference type="ARBA" id="ARBA00003014"/>
    </source>
</evidence>
<evidence type="ECO:0000256" key="10">
    <source>
        <dbReference type="ARBA" id="ARBA00022729"/>
    </source>
</evidence>
<dbReference type="InterPro" id="IPR011050">
    <property type="entry name" value="Pectin_lyase_fold/virulence"/>
</dbReference>
<comment type="similarity">
    <text evidence="6">Belongs to the glycosyl hydrolase 1 family.</text>
</comment>
<evidence type="ECO:0000256" key="11">
    <source>
        <dbReference type="ARBA" id="ARBA00022801"/>
    </source>
</evidence>
<dbReference type="Gene3D" id="2.160.20.10">
    <property type="entry name" value="Single-stranded right-handed beta-helix, Pectin lyase-like"/>
    <property type="match status" value="1"/>
</dbReference>
<keyword evidence="21" id="KW-1185">Reference proteome</keyword>
<dbReference type="SUPFAM" id="SSF51126">
    <property type="entry name" value="Pectin lyase-like"/>
    <property type="match status" value="1"/>
</dbReference>
<evidence type="ECO:0000256" key="16">
    <source>
        <dbReference type="ARBA" id="ARBA00023295"/>
    </source>
</evidence>
<evidence type="ECO:0000256" key="5">
    <source>
        <dbReference type="ARBA" id="ARBA00005220"/>
    </source>
</evidence>
<dbReference type="SUPFAM" id="SSF51445">
    <property type="entry name" value="(Trans)glycosidases"/>
    <property type="match status" value="1"/>
</dbReference>
<keyword evidence="8" id="KW-0926">Vacuole</keyword>
<keyword evidence="10" id="KW-0732">Signal</keyword>
<accession>A0ABQ7LSU7</accession>
<dbReference type="PRINTS" id="PR00807">
    <property type="entry name" value="AMBALLERGEN"/>
</dbReference>
<evidence type="ECO:0000256" key="17">
    <source>
        <dbReference type="ARBA" id="ARBA00034026"/>
    </source>
</evidence>
<evidence type="ECO:0000256" key="7">
    <source>
        <dbReference type="ARBA" id="ARBA00010980"/>
    </source>
</evidence>
<evidence type="ECO:0000256" key="13">
    <source>
        <dbReference type="ARBA" id="ARBA00023157"/>
    </source>
</evidence>
<keyword evidence="11" id="KW-0378">Hydrolase</keyword>
<dbReference type="EC" id="4.2.2.2" evidence="18"/>
<dbReference type="PANTHER" id="PTHR10353:SF150">
    <property type="entry name" value="BETA-GLUCOSIDASE 1-RELATED"/>
    <property type="match status" value="1"/>
</dbReference>
<gene>
    <name evidence="20" type="primary">A08p022340.1_BraROA</name>
    <name evidence="20" type="ORF">IGI04_031174</name>
</gene>
<dbReference type="Pfam" id="PF00232">
    <property type="entry name" value="Glyco_hydro_1"/>
    <property type="match status" value="1"/>
</dbReference>
<comment type="pathway">
    <text evidence="5 18">Glycan metabolism; pectin degradation; 2-dehydro-3-deoxy-D-gluconate from pectin: step 2/5.</text>
</comment>
<evidence type="ECO:0000256" key="4">
    <source>
        <dbReference type="ARBA" id="ARBA00004116"/>
    </source>
</evidence>
<evidence type="ECO:0000259" key="19">
    <source>
        <dbReference type="SMART" id="SM00656"/>
    </source>
</evidence>
<evidence type="ECO:0000256" key="6">
    <source>
        <dbReference type="ARBA" id="ARBA00010838"/>
    </source>
</evidence>
<feature type="domain" description="Pectate lyase" evidence="19">
    <location>
        <begin position="698"/>
        <end position="908"/>
    </location>
</feature>
<keyword evidence="12 18" id="KW-0106">Calcium</keyword>
<dbReference type="SMART" id="SM00656">
    <property type="entry name" value="Amb_all"/>
    <property type="match status" value="1"/>
</dbReference>
<keyword evidence="14" id="KW-0325">Glycoprotein</keyword>
<sequence>MEFLQGQNHLSWFQRHQAIARTDYTAVLELLKSHEANREIEKERSNEMKRVLSLISIFLVLALSGRCSDVYSRNDFPKGFSFGSATSAYQWEGAAGEDGKKPSVWDTFLHSRNLENGDIACDGYHKYKEDVQLMVETGLEAFRFSISWSRLIPNGRGPVNPKGLQFYKNFIRELVTYGIEPHVTLFHYDHPQYLEDEYGGWINSRIIQDFTAYADVCFREFGNHVKFWTTINEANIFTIGGYNDGVTPPGRCSSSPGRNCSSGNSSTEPYIVGHNLLLAHASASRLYKQQYKEMQGGCVGFSIFTIGFTPSTSSKDDEIAVQRAKDLFFGWMLGPLIFGDYPDEMKRTVGSRLPVFSLEESEQVKGSSDFIGIIHYLAASVTSIKFKPFLSGHPDFYSDIGASMTCWNPKLISFESQKNTLFSTSYTYVFLFVCVIIISSWWYCLGGTDLGNFSAFEYAVAPWAMEGVLEYIKQSYGNPPVYILENGRPLKQDLQLQQKDTPRIDYLHAYIGAVLKSIRNGSDTRGYFVWSFMDLYELLRGYEFSFGLYSVNFSDPYRNRSPKLSAYWYTSFLKGNTTFLGSQATMRLQSNFSSSSLVLAVNNGYYGYNPSVASYLPEKPQNIMNPVDSCWRHNSDWSANRKDLADCAVGFGSSALGGKKGNLYVVTNPNDNAANPKPGSLRYGVIQDKPLWITFAKDMVITLENELMVNSYKTIDGRGAKVEIAYGPCITIQQVTNVIVHGISIHDCKPAKYGMVRSSTTHVGHRKGSDGDAIAISGSSNIWIDHCYLASCTDGLIDVIHASTGITISNNYFTQHVKVMLLGHNDNFVQDVNMKVTVAFNHFGPGLVERMPRQIYNHLRKTLACRVRRGCAHVANNRYDKWIMYAIGGSADPTIFSEGNYFIASDKSNSKEVTKREVKGGWNNWRWRTSKDVFKNGAYFVPSGYGSVDLPYSSAQRFTVAPGNMVPSLTADAGPLNCNRNLPCY</sequence>
<dbReference type="InterPro" id="IPR018082">
    <property type="entry name" value="AmbAllergen"/>
</dbReference>
<keyword evidence="9 18" id="KW-0479">Metal-binding</keyword>
<dbReference type="EMBL" id="JADBGQ010000007">
    <property type="protein sequence ID" value="KAG5389633.1"/>
    <property type="molecule type" value="Genomic_DNA"/>
</dbReference>
<evidence type="ECO:0000256" key="12">
    <source>
        <dbReference type="ARBA" id="ARBA00022837"/>
    </source>
</evidence>
<dbReference type="InterPro" id="IPR033132">
    <property type="entry name" value="GH_1_N_CS"/>
</dbReference>
<dbReference type="InterPro" id="IPR002022">
    <property type="entry name" value="Pec_lyase"/>
</dbReference>
<comment type="catalytic activity">
    <reaction evidence="1">
        <text>Hydrolysis of terminal, non-reducing beta-D-glucosyl residues with release of beta-D-glucose.</text>
        <dbReference type="EC" id="3.2.1.21"/>
    </reaction>
</comment>
<dbReference type="InterPro" id="IPR012334">
    <property type="entry name" value="Pectin_lyas_fold"/>
</dbReference>
<reference evidence="20 21" key="1">
    <citation type="submission" date="2021-03" db="EMBL/GenBank/DDBJ databases">
        <authorList>
            <person name="King G.J."/>
            <person name="Bancroft I."/>
            <person name="Baten A."/>
            <person name="Bloomfield J."/>
            <person name="Borpatragohain P."/>
            <person name="He Z."/>
            <person name="Irish N."/>
            <person name="Irwin J."/>
            <person name="Liu K."/>
            <person name="Mauleon R.P."/>
            <person name="Moore J."/>
            <person name="Morris R."/>
            <person name="Ostergaard L."/>
            <person name="Wang B."/>
            <person name="Wells R."/>
        </authorList>
    </citation>
    <scope>NUCLEOTIDE SEQUENCE [LARGE SCALE GENOMIC DNA]</scope>
    <source>
        <strain evidence="20">R-o-18</strain>
        <tissue evidence="20">Leaf</tissue>
    </source>
</reference>
<evidence type="ECO:0000256" key="8">
    <source>
        <dbReference type="ARBA" id="ARBA00022554"/>
    </source>
</evidence>
<evidence type="ECO:0000313" key="20">
    <source>
        <dbReference type="EMBL" id="KAG5389633.1"/>
    </source>
</evidence>
<dbReference type="Pfam" id="PF00544">
    <property type="entry name" value="Pectate_lyase_4"/>
    <property type="match status" value="1"/>
</dbReference>
<protein>
    <recommendedName>
        <fullName evidence="18">Pectate lyase</fullName>
        <ecNumber evidence="18">4.2.2.2</ecNumber>
    </recommendedName>
</protein>
<comment type="function">
    <text evidence="3">Degradation of glucosinolates (glucose residue linked by a thioglucoside bound to an amino acid derivative) to glucose, sulfate and any of the products: thiocyanates, isothiocyanates, nitriles, epithionitriles or oxazolidine-2-thiones.</text>
</comment>
<organism evidence="20 21">
    <name type="scientific">Brassica rapa subsp. trilocularis</name>
    <dbReference type="NCBI Taxonomy" id="1813537"/>
    <lineage>
        <taxon>Eukaryota</taxon>
        <taxon>Viridiplantae</taxon>
        <taxon>Streptophyta</taxon>
        <taxon>Embryophyta</taxon>
        <taxon>Tracheophyta</taxon>
        <taxon>Spermatophyta</taxon>
        <taxon>Magnoliopsida</taxon>
        <taxon>eudicotyledons</taxon>
        <taxon>Gunneridae</taxon>
        <taxon>Pentapetalae</taxon>
        <taxon>rosids</taxon>
        <taxon>malvids</taxon>
        <taxon>Brassicales</taxon>
        <taxon>Brassicaceae</taxon>
        <taxon>Brassiceae</taxon>
        <taxon>Brassica</taxon>
    </lineage>
</organism>
<dbReference type="InterPro" id="IPR017853">
    <property type="entry name" value="GH"/>
</dbReference>
<comment type="catalytic activity">
    <reaction evidence="17">
        <text>a thioglucoside + H2O = a sugar + a thiol.</text>
        <dbReference type="EC" id="3.2.1.147"/>
    </reaction>
</comment>
<evidence type="ECO:0000256" key="14">
    <source>
        <dbReference type="ARBA" id="ARBA00023180"/>
    </source>
</evidence>
<dbReference type="PANTHER" id="PTHR10353">
    <property type="entry name" value="GLYCOSYL HYDROLASE"/>
    <property type="match status" value="1"/>
</dbReference>
<keyword evidence="15 18" id="KW-0456">Lyase</keyword>
<evidence type="ECO:0000313" key="21">
    <source>
        <dbReference type="Proteomes" id="UP000823674"/>
    </source>
</evidence>
<comment type="caution">
    <text evidence="20">The sequence shown here is derived from an EMBL/GenBank/DDBJ whole genome shotgun (WGS) entry which is preliminary data.</text>
</comment>
<dbReference type="InterPro" id="IPR001360">
    <property type="entry name" value="Glyco_hydro_1"/>
</dbReference>